<dbReference type="AlphaFoldDB" id="A0A2H3A3W8"/>
<sequence length="497" mass="52272">MTMLNNPEPSSLVAQEPRPLELPIIDIPPVTSGSQGVPNSPVTSIAASEQTIVAQEDGVDAGAIPDGGLRAWLVVLGGFLDFAIAFGLVNSFGTFQARYESDWPWLSTSTITWIGSIQLFILFLGGAVVGPIFDKHGSRALMFSGTAVCLLSFICSSFATRYYQYLMAQGILLGIGSALLFYPATGAISEWFNHKRGLALGIALSGSSVGGIFWPIIINKLFASVPGPWVHRIIALISVPILLISCFLVRERKLTTPATAIVVTDTEANLSGSVTTSATKPEADKDKLEATAETSKAGSGILEAVCERRFGALCLSLFFIYGGMLVPFYYIPLFAIEHGLGATKANNLLAIGYAGSVVGRVGSGWIADRFGRFNVLFIMGVLTATITFSWGSMTSPAGMTASALLFGLFSGGLVPLGSACVAQTTPDMGRIGLRIGLMMAFASFAALAGGPASGAIKDATAAWLAVYSFSAALTLAGAGLLLAVRFWWRPFGDKAVF</sequence>
<dbReference type="OrthoDB" id="6499973at2759"/>
<protein>
    <submittedName>
        <fullName evidence="5">MFS permease</fullName>
    </submittedName>
</protein>
<dbReference type="PANTHER" id="PTHR11360:SF177">
    <property type="entry name" value="RIBOFLAVIN TRANSPORTER MCH5"/>
    <property type="match status" value="1"/>
</dbReference>
<feature type="transmembrane region" description="Helical" evidence="3">
    <location>
        <begin position="140"/>
        <end position="159"/>
    </location>
</feature>
<dbReference type="Pfam" id="PF07690">
    <property type="entry name" value="MFS_1"/>
    <property type="match status" value="1"/>
</dbReference>
<feature type="transmembrane region" description="Helical" evidence="3">
    <location>
        <begin position="71"/>
        <end position="93"/>
    </location>
</feature>
<evidence type="ECO:0000256" key="1">
    <source>
        <dbReference type="ARBA" id="ARBA00004141"/>
    </source>
</evidence>
<name>A0A2H3A3W8_TRIPA</name>
<feature type="transmembrane region" description="Helical" evidence="3">
    <location>
        <begin position="348"/>
        <end position="366"/>
    </location>
</feature>
<feature type="transmembrane region" description="Helical" evidence="3">
    <location>
        <begin position="373"/>
        <end position="391"/>
    </location>
</feature>
<dbReference type="Proteomes" id="UP000219286">
    <property type="component" value="Unassembled WGS sequence"/>
</dbReference>
<dbReference type="PANTHER" id="PTHR11360">
    <property type="entry name" value="MONOCARBOXYLATE TRANSPORTER"/>
    <property type="match status" value="1"/>
</dbReference>
<evidence type="ECO:0000259" key="4">
    <source>
        <dbReference type="PROSITE" id="PS50850"/>
    </source>
</evidence>
<feature type="transmembrane region" description="Helical" evidence="3">
    <location>
        <begin position="310"/>
        <end position="336"/>
    </location>
</feature>
<keyword evidence="6" id="KW-1185">Reference proteome</keyword>
<feature type="transmembrane region" description="Helical" evidence="3">
    <location>
        <begin position="462"/>
        <end position="488"/>
    </location>
</feature>
<comment type="subcellular location">
    <subcellularLocation>
        <location evidence="1">Membrane</location>
        <topology evidence="1">Multi-pass membrane protein</topology>
    </subcellularLocation>
</comment>
<comment type="caution">
    <text evidence="5">The sequence shown here is derived from an EMBL/GenBank/DDBJ whole genome shotgun (WGS) entry which is preliminary data.</text>
</comment>
<evidence type="ECO:0000256" key="3">
    <source>
        <dbReference type="SAM" id="Phobius"/>
    </source>
</evidence>
<evidence type="ECO:0000313" key="6">
    <source>
        <dbReference type="Proteomes" id="UP000219286"/>
    </source>
</evidence>
<reference evidence="5 6" key="1">
    <citation type="journal article" date="2015" name="Genome Announc.">
        <title>Genome sequence and annotation of Trichoderma parareesei, the ancestor of the cellulase producer Trichoderma reesei.</title>
        <authorList>
            <person name="Yang D."/>
            <person name="Pomraning K."/>
            <person name="Kopchinskiy A."/>
            <person name="Karimi Aghcheh R."/>
            <person name="Atanasova L."/>
            <person name="Chenthamara K."/>
            <person name="Baker S.E."/>
            <person name="Zhang R."/>
            <person name="Shen Q."/>
            <person name="Freitag M."/>
            <person name="Kubicek C.P."/>
            <person name="Druzhinina I.S."/>
        </authorList>
    </citation>
    <scope>NUCLEOTIDE SEQUENCE [LARGE SCALE GENOMIC DNA]</scope>
    <source>
        <strain evidence="5 6">CBS 125925</strain>
    </source>
</reference>
<accession>A0A2H3A3W8</accession>
<organism evidence="5 6">
    <name type="scientific">Trichoderma parareesei</name>
    <name type="common">Filamentous fungus</name>
    <dbReference type="NCBI Taxonomy" id="858221"/>
    <lineage>
        <taxon>Eukaryota</taxon>
        <taxon>Fungi</taxon>
        <taxon>Dikarya</taxon>
        <taxon>Ascomycota</taxon>
        <taxon>Pezizomycotina</taxon>
        <taxon>Sordariomycetes</taxon>
        <taxon>Hypocreomycetidae</taxon>
        <taxon>Hypocreales</taxon>
        <taxon>Hypocreaceae</taxon>
        <taxon>Trichoderma</taxon>
    </lineage>
</organism>
<dbReference type="InterPro" id="IPR020846">
    <property type="entry name" value="MFS_dom"/>
</dbReference>
<feature type="transmembrane region" description="Helical" evidence="3">
    <location>
        <begin position="113"/>
        <end position="133"/>
    </location>
</feature>
<keyword evidence="3" id="KW-1133">Transmembrane helix</keyword>
<keyword evidence="3" id="KW-0812">Transmembrane</keyword>
<feature type="transmembrane region" description="Helical" evidence="3">
    <location>
        <begin position="165"/>
        <end position="185"/>
    </location>
</feature>
<feature type="transmembrane region" description="Helical" evidence="3">
    <location>
        <begin position="197"/>
        <end position="217"/>
    </location>
</feature>
<comment type="similarity">
    <text evidence="2">Belongs to the major facilitator superfamily. Monocarboxylate porter (TC 2.A.1.13) family.</text>
</comment>
<dbReference type="SUPFAM" id="SSF103473">
    <property type="entry name" value="MFS general substrate transporter"/>
    <property type="match status" value="1"/>
</dbReference>
<dbReference type="InterPro" id="IPR011701">
    <property type="entry name" value="MFS"/>
</dbReference>
<keyword evidence="3" id="KW-0472">Membrane</keyword>
<dbReference type="EMBL" id="LFMI01000653">
    <property type="protein sequence ID" value="OTA05984.1"/>
    <property type="molecule type" value="Genomic_DNA"/>
</dbReference>
<evidence type="ECO:0000256" key="2">
    <source>
        <dbReference type="ARBA" id="ARBA00006727"/>
    </source>
</evidence>
<feature type="transmembrane region" description="Helical" evidence="3">
    <location>
        <begin position="229"/>
        <end position="249"/>
    </location>
</feature>
<feature type="transmembrane region" description="Helical" evidence="3">
    <location>
        <begin position="403"/>
        <end position="423"/>
    </location>
</feature>
<gene>
    <name evidence="5" type="ORF">A9Z42_0066910</name>
</gene>
<dbReference type="Gene3D" id="1.20.1250.20">
    <property type="entry name" value="MFS general substrate transporter like domains"/>
    <property type="match status" value="2"/>
</dbReference>
<evidence type="ECO:0000313" key="5">
    <source>
        <dbReference type="EMBL" id="OTA05984.1"/>
    </source>
</evidence>
<feature type="domain" description="Major facilitator superfamily (MFS) profile" evidence="4">
    <location>
        <begin position="71"/>
        <end position="497"/>
    </location>
</feature>
<dbReference type="PROSITE" id="PS50850">
    <property type="entry name" value="MFS"/>
    <property type="match status" value="1"/>
</dbReference>
<dbReference type="InterPro" id="IPR036259">
    <property type="entry name" value="MFS_trans_sf"/>
</dbReference>
<dbReference type="InterPro" id="IPR050327">
    <property type="entry name" value="Proton-linked_MCT"/>
</dbReference>
<dbReference type="GO" id="GO:0022857">
    <property type="term" value="F:transmembrane transporter activity"/>
    <property type="evidence" value="ECO:0007669"/>
    <property type="project" value="InterPro"/>
</dbReference>
<dbReference type="GO" id="GO:0016020">
    <property type="term" value="C:membrane"/>
    <property type="evidence" value="ECO:0007669"/>
    <property type="project" value="UniProtKB-SubCell"/>
</dbReference>
<proteinExistence type="inferred from homology"/>
<feature type="transmembrane region" description="Helical" evidence="3">
    <location>
        <begin position="435"/>
        <end position="456"/>
    </location>
</feature>